<dbReference type="HAMAP" id="MF_00564">
    <property type="entry name" value="RNase_PH"/>
    <property type="match status" value="1"/>
</dbReference>
<feature type="domain" description="Exoribonuclease phosphorolytic" evidence="10">
    <location>
        <begin position="160"/>
        <end position="223"/>
    </location>
</feature>
<comment type="catalytic activity">
    <reaction evidence="8">
        <text>tRNA(n+1) + phosphate = tRNA(n) + a ribonucleoside 5'-diphosphate</text>
        <dbReference type="Rhea" id="RHEA:10628"/>
        <dbReference type="Rhea" id="RHEA-COMP:17343"/>
        <dbReference type="Rhea" id="RHEA-COMP:17344"/>
        <dbReference type="ChEBI" id="CHEBI:43474"/>
        <dbReference type="ChEBI" id="CHEBI:57930"/>
        <dbReference type="ChEBI" id="CHEBI:173114"/>
        <dbReference type="EC" id="2.7.7.56"/>
    </reaction>
</comment>
<dbReference type="Proteomes" id="UP000241848">
    <property type="component" value="Unassembled WGS sequence"/>
</dbReference>
<dbReference type="InterPro" id="IPR036345">
    <property type="entry name" value="ExoRNase_PH_dom2_sf"/>
</dbReference>
<evidence type="ECO:0000256" key="4">
    <source>
        <dbReference type="ARBA" id="ARBA00022679"/>
    </source>
</evidence>
<keyword evidence="2 8" id="KW-0698">rRNA processing</keyword>
<reference evidence="11 12" key="1">
    <citation type="journal article" date="2014" name="BMC Genomics">
        <title>Comparison of environmental and isolate Sulfobacillus genomes reveals diverse carbon, sulfur, nitrogen, and hydrogen metabolisms.</title>
        <authorList>
            <person name="Justice N.B."/>
            <person name="Norman A."/>
            <person name="Brown C.T."/>
            <person name="Singh A."/>
            <person name="Thomas B.C."/>
            <person name="Banfield J.F."/>
        </authorList>
    </citation>
    <scope>NUCLEOTIDE SEQUENCE [LARGE SCALE GENOMIC DNA]</scope>
    <source>
        <strain evidence="11">AMDSBA3</strain>
    </source>
</reference>
<dbReference type="GO" id="GO:0000175">
    <property type="term" value="F:3'-5'-RNA exonuclease activity"/>
    <property type="evidence" value="ECO:0007669"/>
    <property type="project" value="UniProtKB-UniRule"/>
</dbReference>
<dbReference type="Gene3D" id="3.30.230.70">
    <property type="entry name" value="GHMP Kinase, N-terminal domain"/>
    <property type="match status" value="1"/>
</dbReference>
<dbReference type="PROSITE" id="PS01277">
    <property type="entry name" value="RIBONUCLEASE_PH"/>
    <property type="match status" value="1"/>
</dbReference>
<dbReference type="Pfam" id="PF01138">
    <property type="entry name" value="RNase_PH"/>
    <property type="match status" value="1"/>
</dbReference>
<dbReference type="EC" id="2.7.7.56" evidence="8"/>
<keyword evidence="5 8" id="KW-0819">tRNA processing</keyword>
<dbReference type="GO" id="GO:0031125">
    <property type="term" value="P:rRNA 3'-end processing"/>
    <property type="evidence" value="ECO:0007669"/>
    <property type="project" value="UniProtKB-ARBA"/>
</dbReference>
<feature type="domain" description="Exoribonuclease phosphorolytic" evidence="9">
    <location>
        <begin position="10"/>
        <end position="139"/>
    </location>
</feature>
<dbReference type="GO" id="GO:0000049">
    <property type="term" value="F:tRNA binding"/>
    <property type="evidence" value="ECO:0007669"/>
    <property type="project" value="UniProtKB-UniRule"/>
</dbReference>
<protein>
    <recommendedName>
        <fullName evidence="8">Ribonuclease PH</fullName>
        <shortName evidence="8">RNase PH</shortName>
        <ecNumber evidence="8">2.7.7.56</ecNumber>
    </recommendedName>
    <alternativeName>
        <fullName evidence="8">tRNA nucleotidyltransferase</fullName>
    </alternativeName>
</protein>
<proteinExistence type="inferred from homology"/>
<organism evidence="11 12">
    <name type="scientific">Sulfobacillus acidophilus</name>
    <dbReference type="NCBI Taxonomy" id="53633"/>
    <lineage>
        <taxon>Bacteria</taxon>
        <taxon>Bacillati</taxon>
        <taxon>Bacillota</taxon>
        <taxon>Clostridia</taxon>
        <taxon>Eubacteriales</taxon>
        <taxon>Clostridiales Family XVII. Incertae Sedis</taxon>
        <taxon>Sulfobacillus</taxon>
    </lineage>
</organism>
<dbReference type="InterPro" id="IPR027408">
    <property type="entry name" value="PNPase/RNase_PH_dom_sf"/>
</dbReference>
<comment type="similarity">
    <text evidence="1 8">Belongs to the RNase PH family.</text>
</comment>
<dbReference type="InterPro" id="IPR002381">
    <property type="entry name" value="RNase_PH_bac-type"/>
</dbReference>
<evidence type="ECO:0000256" key="8">
    <source>
        <dbReference type="HAMAP-Rule" id="MF_00564"/>
    </source>
</evidence>
<comment type="subunit">
    <text evidence="8">Homohexameric ring arranged as a trimer of dimers.</text>
</comment>
<dbReference type="NCBIfam" id="TIGR01966">
    <property type="entry name" value="RNasePH"/>
    <property type="match status" value="1"/>
</dbReference>
<evidence type="ECO:0000256" key="2">
    <source>
        <dbReference type="ARBA" id="ARBA00022552"/>
    </source>
</evidence>
<dbReference type="Pfam" id="PF03725">
    <property type="entry name" value="RNase_PH_C"/>
    <property type="match status" value="1"/>
</dbReference>
<keyword evidence="3 8" id="KW-0820">tRNA-binding</keyword>
<evidence type="ECO:0000256" key="1">
    <source>
        <dbReference type="ARBA" id="ARBA00006678"/>
    </source>
</evidence>
<accession>A0A2T2WJ74</accession>
<evidence type="ECO:0000256" key="6">
    <source>
        <dbReference type="ARBA" id="ARBA00022695"/>
    </source>
</evidence>
<dbReference type="EMBL" id="PXYV01000019">
    <property type="protein sequence ID" value="PSR22291.1"/>
    <property type="molecule type" value="Genomic_DNA"/>
</dbReference>
<dbReference type="AlphaFoldDB" id="A0A2T2WJ74"/>
<evidence type="ECO:0000256" key="3">
    <source>
        <dbReference type="ARBA" id="ARBA00022555"/>
    </source>
</evidence>
<dbReference type="PANTHER" id="PTHR11953">
    <property type="entry name" value="EXOSOME COMPLEX COMPONENT"/>
    <property type="match status" value="1"/>
</dbReference>
<dbReference type="InterPro" id="IPR020568">
    <property type="entry name" value="Ribosomal_Su5_D2-typ_SF"/>
</dbReference>
<feature type="binding site" evidence="8">
    <location>
        <position position="86"/>
    </location>
    <ligand>
        <name>phosphate</name>
        <dbReference type="ChEBI" id="CHEBI:43474"/>
        <note>substrate</note>
    </ligand>
</feature>
<evidence type="ECO:0000256" key="5">
    <source>
        <dbReference type="ARBA" id="ARBA00022694"/>
    </source>
</evidence>
<dbReference type="GO" id="GO:0016075">
    <property type="term" value="P:rRNA catabolic process"/>
    <property type="evidence" value="ECO:0007669"/>
    <property type="project" value="UniProtKB-UniRule"/>
</dbReference>
<dbReference type="GO" id="GO:0009022">
    <property type="term" value="F:tRNA nucleotidyltransferase activity"/>
    <property type="evidence" value="ECO:0007669"/>
    <property type="project" value="UniProtKB-UniRule"/>
</dbReference>
<dbReference type="SUPFAM" id="SSF55666">
    <property type="entry name" value="Ribonuclease PH domain 2-like"/>
    <property type="match status" value="1"/>
</dbReference>
<keyword evidence="4 8" id="KW-0808">Transferase</keyword>
<evidence type="ECO:0000313" key="12">
    <source>
        <dbReference type="Proteomes" id="UP000241848"/>
    </source>
</evidence>
<dbReference type="FunFam" id="3.30.230.70:FF:000003">
    <property type="entry name" value="Ribonuclease PH"/>
    <property type="match status" value="1"/>
</dbReference>
<keyword evidence="7" id="KW-0694">RNA-binding</keyword>
<dbReference type="InterPro" id="IPR050080">
    <property type="entry name" value="RNase_PH"/>
</dbReference>
<keyword evidence="6 8" id="KW-0548">Nucleotidyltransferase</keyword>
<evidence type="ECO:0000313" key="11">
    <source>
        <dbReference type="EMBL" id="PSR22291.1"/>
    </source>
</evidence>
<dbReference type="InterPro" id="IPR001247">
    <property type="entry name" value="ExoRNase_PH_dom1"/>
</dbReference>
<evidence type="ECO:0000259" key="10">
    <source>
        <dbReference type="Pfam" id="PF03725"/>
    </source>
</evidence>
<comment type="caution">
    <text evidence="11">The sequence shown here is derived from an EMBL/GenBank/DDBJ whole genome shotgun (WGS) entry which is preliminary data.</text>
</comment>
<dbReference type="PANTHER" id="PTHR11953:SF0">
    <property type="entry name" value="EXOSOME COMPLEX COMPONENT RRP41"/>
    <property type="match status" value="1"/>
</dbReference>
<sequence length="245" mass="27243">MRPDRRARDELRAVKLELGYSRWAEGSCLIHAGGTIVLVTATVEDKVPPFVRGSGQGWIQAEYAMLPRATQERTHRESVRGRQQGRSIEIQRLIGRSLRAALYLNRLGERSIILDCDVLQADGGTRTAAITAAFMALWQAVHAMHKKTPFEKPPFRGRLAAVSVGLKNGESFLDLSYQEDVEIDVDFNLARMSTGQWVELQGTGEHSAFSREQLDQILDLGAAGLDRLDVIQRDAFREGAGLIET</sequence>
<gene>
    <name evidence="8" type="primary">rph</name>
    <name evidence="11" type="ORF">C7B45_07215</name>
</gene>
<dbReference type="GO" id="GO:0008033">
    <property type="term" value="P:tRNA processing"/>
    <property type="evidence" value="ECO:0007669"/>
    <property type="project" value="UniProtKB-UniRule"/>
</dbReference>
<dbReference type="SUPFAM" id="SSF54211">
    <property type="entry name" value="Ribosomal protein S5 domain 2-like"/>
    <property type="match status" value="1"/>
</dbReference>
<comment type="function">
    <text evidence="8">Phosphorolytic 3'-5' exoribonuclease that plays an important role in tRNA 3'-end maturation. Removes nucleotide residues following the 3'-CCA terminus of tRNAs; can also add nucleotides to the ends of RNA molecules by using nucleoside diphosphates as substrates, but this may not be physiologically important. Probably plays a role in initiation of 16S rRNA degradation (leading to ribosome degradation) during starvation.</text>
</comment>
<evidence type="ECO:0000256" key="7">
    <source>
        <dbReference type="ARBA" id="ARBA00022884"/>
    </source>
</evidence>
<dbReference type="InterPro" id="IPR018336">
    <property type="entry name" value="RNase_PH_CS"/>
</dbReference>
<dbReference type="InterPro" id="IPR015847">
    <property type="entry name" value="ExoRNase_PH_dom2"/>
</dbReference>
<evidence type="ECO:0000259" key="9">
    <source>
        <dbReference type="Pfam" id="PF01138"/>
    </source>
</evidence>
<feature type="binding site" evidence="8">
    <location>
        <begin position="124"/>
        <end position="126"/>
    </location>
    <ligand>
        <name>phosphate</name>
        <dbReference type="ChEBI" id="CHEBI:43474"/>
        <note>substrate</note>
    </ligand>
</feature>
<name>A0A2T2WJ74_9FIRM</name>